<dbReference type="GO" id="GO:0005886">
    <property type="term" value="C:plasma membrane"/>
    <property type="evidence" value="ECO:0007669"/>
    <property type="project" value="TreeGrafter"/>
</dbReference>
<dbReference type="AlphaFoldDB" id="A0AA41FKN9"/>
<dbReference type="GO" id="GO:0022857">
    <property type="term" value="F:transmembrane transporter activity"/>
    <property type="evidence" value="ECO:0007669"/>
    <property type="project" value="InterPro"/>
</dbReference>
<feature type="transmembrane region" description="Helical" evidence="6">
    <location>
        <begin position="50"/>
        <end position="82"/>
    </location>
</feature>
<dbReference type="RefSeq" id="WP_007866443.1">
    <property type="nucleotide sequence ID" value="NZ_CABJDD010000001.1"/>
</dbReference>
<dbReference type="Pfam" id="PF00939">
    <property type="entry name" value="Na_sulph_symp"/>
    <property type="match status" value="1"/>
</dbReference>
<sequence length="492" mass="53682">MEVSSGVKKEKRRLSFEEWMKIMGIAVALLVFALIYTMDTPIQMTLQGKASLSVFGMVFVLWVTQAVPTYAAALLAIVLLVFTGGWTQKDTLAVFGQDVIWLMLSAFIITSGMEKSGFAKRMALFIVSRFGTTAKKALISLGVVNLLLAFVVPSTTARAAMLLPICLMVLNVYQAVPGKSNFGKQLMIQEIHFNNISTSGILTATAPQILAVGYILSMANVNVTWGEWFIASMPIAILTLIASIIIGNILFKSEVKAPPSGAGDSGAQSLKDQLKEMGPISRNEIKALCIFALTVFLWATDGHHIQLFGFQISLVMVALLASALFFLPYVGILNWKETKIPWDLMVFSAGAYAVGLSLDASGAASFLLNTVFDKFNLESANPFTLYMIVMFVASFSHLVFTSKNVRVVILLPAIIILAGNLGVNPLLLALPACFTICDSITLPPHCKPNLIFYSTGYFSVKDQFIYGMLVLLAKWLILGVAYFTWFRIVGLV</sequence>
<feature type="transmembrane region" description="Helical" evidence="6">
    <location>
        <begin position="312"/>
        <end position="332"/>
    </location>
</feature>
<dbReference type="NCBIfam" id="TIGR00785">
    <property type="entry name" value="dass"/>
    <property type="match status" value="1"/>
</dbReference>
<dbReference type="PIRSF" id="PIRSF002457">
    <property type="entry name" value="DASS"/>
    <property type="match status" value="1"/>
</dbReference>
<keyword evidence="5 6" id="KW-0472">Membrane</keyword>
<evidence type="ECO:0000256" key="6">
    <source>
        <dbReference type="SAM" id="Phobius"/>
    </source>
</evidence>
<dbReference type="PANTHER" id="PTHR10283">
    <property type="entry name" value="SOLUTE CARRIER FAMILY 13 MEMBER"/>
    <property type="match status" value="1"/>
</dbReference>
<evidence type="ECO:0000256" key="2">
    <source>
        <dbReference type="ARBA" id="ARBA00007349"/>
    </source>
</evidence>
<evidence type="ECO:0000256" key="3">
    <source>
        <dbReference type="ARBA" id="ARBA00022692"/>
    </source>
</evidence>
<comment type="similarity">
    <text evidence="2">Belongs to the SLC13A/DASS transporter (TC 2.A.47) family. DIT1 subfamily.</text>
</comment>
<comment type="caution">
    <text evidence="7">The sequence shown here is derived from an EMBL/GenBank/DDBJ whole genome shotgun (WGS) entry which is preliminary data.</text>
</comment>
<feature type="transmembrane region" description="Helical" evidence="6">
    <location>
        <begin position="228"/>
        <end position="251"/>
    </location>
</feature>
<keyword evidence="3 6" id="KW-0812">Transmembrane</keyword>
<protein>
    <submittedName>
        <fullName evidence="7">DASS family sodium-coupled anion symporter</fullName>
    </submittedName>
</protein>
<feature type="transmembrane region" description="Helical" evidence="6">
    <location>
        <begin position="20"/>
        <end position="38"/>
    </location>
</feature>
<proteinExistence type="inferred from homology"/>
<dbReference type="InterPro" id="IPR001898">
    <property type="entry name" value="SLC13A/DASS"/>
</dbReference>
<feature type="transmembrane region" description="Helical" evidence="6">
    <location>
        <begin position="159"/>
        <end position="176"/>
    </location>
</feature>
<dbReference type="InterPro" id="IPR030676">
    <property type="entry name" value="CitT-rel"/>
</dbReference>
<accession>A0AA41FKN9</accession>
<name>A0AA41FKN9_9FIRM</name>
<feature type="transmembrane region" description="Helical" evidence="6">
    <location>
        <begin position="196"/>
        <end position="216"/>
    </location>
</feature>
<evidence type="ECO:0000256" key="1">
    <source>
        <dbReference type="ARBA" id="ARBA00004141"/>
    </source>
</evidence>
<feature type="transmembrane region" description="Helical" evidence="6">
    <location>
        <begin position="464"/>
        <end position="486"/>
    </location>
</feature>
<evidence type="ECO:0000313" key="8">
    <source>
        <dbReference type="Proteomes" id="UP000708338"/>
    </source>
</evidence>
<evidence type="ECO:0000256" key="5">
    <source>
        <dbReference type="ARBA" id="ARBA00023136"/>
    </source>
</evidence>
<feature type="transmembrane region" description="Helical" evidence="6">
    <location>
        <begin position="344"/>
        <end position="368"/>
    </location>
</feature>
<feature type="transmembrane region" description="Helical" evidence="6">
    <location>
        <begin position="94"/>
        <end position="113"/>
    </location>
</feature>
<keyword evidence="4 6" id="KW-1133">Transmembrane helix</keyword>
<feature type="transmembrane region" description="Helical" evidence="6">
    <location>
        <begin position="134"/>
        <end position="153"/>
    </location>
</feature>
<dbReference type="Proteomes" id="UP000708338">
    <property type="component" value="Unassembled WGS sequence"/>
</dbReference>
<evidence type="ECO:0000256" key="4">
    <source>
        <dbReference type="ARBA" id="ARBA00022989"/>
    </source>
</evidence>
<gene>
    <name evidence="7" type="ORF">GPL26_27725</name>
</gene>
<reference evidence="7" key="1">
    <citation type="journal article" date="2021" name="Gut Microbes">
        <title>A synthetic consortium of 100 gut commensals modulates the composition and function in a colon model of the microbiome of elderly subjects.</title>
        <authorList>
            <person name="Perez M."/>
            <person name="Ntemiri A."/>
            <person name="Tan H."/>
            <person name="Harris H.M.B."/>
            <person name="Roager H.M."/>
            <person name="Ribiere C."/>
            <person name="O'Toole P.W."/>
        </authorList>
    </citation>
    <scope>NUCLEOTIDE SEQUENCE</scope>
    <source>
        <strain evidence="7">MCC335</strain>
    </source>
</reference>
<feature type="transmembrane region" description="Helical" evidence="6">
    <location>
        <begin position="380"/>
        <end position="400"/>
    </location>
</feature>
<organism evidence="7 8">
    <name type="scientific">Enterocloster citroniae</name>
    <dbReference type="NCBI Taxonomy" id="358743"/>
    <lineage>
        <taxon>Bacteria</taxon>
        <taxon>Bacillati</taxon>
        <taxon>Bacillota</taxon>
        <taxon>Clostridia</taxon>
        <taxon>Lachnospirales</taxon>
        <taxon>Lachnospiraceae</taxon>
        <taxon>Enterocloster</taxon>
    </lineage>
</organism>
<dbReference type="EMBL" id="WQPS01000139">
    <property type="protein sequence ID" value="MBT9813367.1"/>
    <property type="molecule type" value="Genomic_DNA"/>
</dbReference>
<evidence type="ECO:0000313" key="7">
    <source>
        <dbReference type="EMBL" id="MBT9813367.1"/>
    </source>
</evidence>
<feature type="transmembrane region" description="Helical" evidence="6">
    <location>
        <begin position="407"/>
        <end position="430"/>
    </location>
</feature>
<comment type="subcellular location">
    <subcellularLocation>
        <location evidence="1">Membrane</location>
        <topology evidence="1">Multi-pass membrane protein</topology>
    </subcellularLocation>
</comment>